<evidence type="ECO:0000313" key="5">
    <source>
        <dbReference type="EMBL" id="GAA4318379.1"/>
    </source>
</evidence>
<dbReference type="Pfam" id="PF12833">
    <property type="entry name" value="HTH_18"/>
    <property type="match status" value="1"/>
</dbReference>
<sequence>MKEILLDRLENSDNIGFDIKRIPSNDLTDNFPTEAHRDDHYTFFLLESGSGSVLVDFQTVQVNSPSLFFVLPGQVNQPVDQDAAKGWFLGVEASLMPTQSRDALGGQLMLQQPIPLDPLQLRQFGDLLNLILEKRQAPNNDVLYRPAIHALVQAFLLEVARSYSHMTGVNSGLSRPHQLLQEFKKLLSTEIKNLKSPSAYALQLHVTESYLNEVVKKISGFTVSYWIRHEAIMEAKRLLYYSELTSKEIAYELGYDDHSYFGRIFTKEVGMPAIAFRRQYRK</sequence>
<organism evidence="5 6">
    <name type="scientific">Mucilaginibacter gynuensis</name>
    <dbReference type="NCBI Taxonomy" id="1302236"/>
    <lineage>
        <taxon>Bacteria</taxon>
        <taxon>Pseudomonadati</taxon>
        <taxon>Bacteroidota</taxon>
        <taxon>Sphingobacteriia</taxon>
        <taxon>Sphingobacteriales</taxon>
        <taxon>Sphingobacteriaceae</taxon>
        <taxon>Mucilaginibacter</taxon>
    </lineage>
</organism>
<reference evidence="6" key="1">
    <citation type="journal article" date="2019" name="Int. J. Syst. Evol. Microbiol.">
        <title>The Global Catalogue of Microorganisms (GCM) 10K type strain sequencing project: providing services to taxonomists for standard genome sequencing and annotation.</title>
        <authorList>
            <consortium name="The Broad Institute Genomics Platform"/>
            <consortium name="The Broad Institute Genome Sequencing Center for Infectious Disease"/>
            <person name="Wu L."/>
            <person name="Ma J."/>
        </authorList>
    </citation>
    <scope>NUCLEOTIDE SEQUENCE [LARGE SCALE GENOMIC DNA]</scope>
    <source>
        <strain evidence="6">JCM 17705</strain>
    </source>
</reference>
<gene>
    <name evidence="5" type="ORF">GCM10023149_16440</name>
</gene>
<evidence type="ECO:0000256" key="3">
    <source>
        <dbReference type="ARBA" id="ARBA00023163"/>
    </source>
</evidence>
<evidence type="ECO:0000313" key="6">
    <source>
        <dbReference type="Proteomes" id="UP001500582"/>
    </source>
</evidence>
<dbReference type="Proteomes" id="UP001500582">
    <property type="component" value="Unassembled WGS sequence"/>
</dbReference>
<keyword evidence="3" id="KW-0804">Transcription</keyword>
<evidence type="ECO:0000256" key="1">
    <source>
        <dbReference type="ARBA" id="ARBA00023015"/>
    </source>
</evidence>
<keyword evidence="1" id="KW-0805">Transcription regulation</keyword>
<dbReference type="SUPFAM" id="SSF46689">
    <property type="entry name" value="Homeodomain-like"/>
    <property type="match status" value="1"/>
</dbReference>
<name>A0ABP8G6Q9_9SPHI</name>
<dbReference type="InterPro" id="IPR009057">
    <property type="entry name" value="Homeodomain-like_sf"/>
</dbReference>
<protein>
    <submittedName>
        <fullName evidence="5">AraC family transcriptional regulator</fullName>
    </submittedName>
</protein>
<comment type="caution">
    <text evidence="5">The sequence shown here is derived from an EMBL/GenBank/DDBJ whole genome shotgun (WGS) entry which is preliminary data.</text>
</comment>
<dbReference type="InterPro" id="IPR018060">
    <property type="entry name" value="HTH_AraC"/>
</dbReference>
<dbReference type="InterPro" id="IPR037923">
    <property type="entry name" value="HTH-like"/>
</dbReference>
<dbReference type="PANTHER" id="PTHR43280">
    <property type="entry name" value="ARAC-FAMILY TRANSCRIPTIONAL REGULATOR"/>
    <property type="match status" value="1"/>
</dbReference>
<proteinExistence type="predicted"/>
<evidence type="ECO:0000259" key="4">
    <source>
        <dbReference type="PROSITE" id="PS01124"/>
    </source>
</evidence>
<dbReference type="Gene3D" id="1.10.10.60">
    <property type="entry name" value="Homeodomain-like"/>
    <property type="match status" value="1"/>
</dbReference>
<dbReference type="RefSeq" id="WP_345210550.1">
    <property type="nucleotide sequence ID" value="NZ_BAABFT010000003.1"/>
</dbReference>
<accession>A0ABP8G6Q9</accession>
<keyword evidence="2" id="KW-0238">DNA-binding</keyword>
<feature type="domain" description="HTH araC/xylS-type" evidence="4">
    <location>
        <begin position="181"/>
        <end position="279"/>
    </location>
</feature>
<evidence type="ECO:0000256" key="2">
    <source>
        <dbReference type="ARBA" id="ARBA00023125"/>
    </source>
</evidence>
<dbReference type="PANTHER" id="PTHR43280:SF32">
    <property type="entry name" value="TRANSCRIPTIONAL REGULATORY PROTEIN"/>
    <property type="match status" value="1"/>
</dbReference>
<dbReference type="EMBL" id="BAABFT010000003">
    <property type="protein sequence ID" value="GAA4318379.1"/>
    <property type="molecule type" value="Genomic_DNA"/>
</dbReference>
<dbReference type="SMART" id="SM00342">
    <property type="entry name" value="HTH_ARAC"/>
    <property type="match status" value="1"/>
</dbReference>
<keyword evidence="6" id="KW-1185">Reference proteome</keyword>
<dbReference type="PROSITE" id="PS01124">
    <property type="entry name" value="HTH_ARAC_FAMILY_2"/>
    <property type="match status" value="1"/>
</dbReference>
<dbReference type="SUPFAM" id="SSF51215">
    <property type="entry name" value="Regulatory protein AraC"/>
    <property type="match status" value="1"/>
</dbReference>